<organism evidence="1 2">
    <name type="scientific">Xylaria curta</name>
    <dbReference type="NCBI Taxonomy" id="42375"/>
    <lineage>
        <taxon>Eukaryota</taxon>
        <taxon>Fungi</taxon>
        <taxon>Dikarya</taxon>
        <taxon>Ascomycota</taxon>
        <taxon>Pezizomycotina</taxon>
        <taxon>Sordariomycetes</taxon>
        <taxon>Xylariomycetidae</taxon>
        <taxon>Xylariales</taxon>
        <taxon>Xylariaceae</taxon>
        <taxon>Xylaria</taxon>
    </lineage>
</organism>
<evidence type="ECO:0000313" key="2">
    <source>
        <dbReference type="Proteomes" id="UP001143856"/>
    </source>
</evidence>
<dbReference type="EMBL" id="JAPDGR010000542">
    <property type="protein sequence ID" value="KAJ2989314.1"/>
    <property type="molecule type" value="Genomic_DNA"/>
</dbReference>
<dbReference type="Proteomes" id="UP001143856">
    <property type="component" value="Unassembled WGS sequence"/>
</dbReference>
<comment type="caution">
    <text evidence="1">The sequence shown here is derived from an EMBL/GenBank/DDBJ whole genome shotgun (WGS) entry which is preliminary data.</text>
</comment>
<gene>
    <name evidence="1" type="ORF">NUW58_g3531</name>
</gene>
<sequence length="101" mass="10348">MAPHAKSPPPDLVDTLIVGGGSAEQLGLVITPQGDLVVKPPFNETTSGGCFAASDNPSFLKTTPNTTNIGANSAAGVASHVQSRRYGLKSLSELMQAQKSV</sequence>
<evidence type="ECO:0000313" key="1">
    <source>
        <dbReference type="EMBL" id="KAJ2989314.1"/>
    </source>
</evidence>
<proteinExistence type="predicted"/>
<keyword evidence="2" id="KW-1185">Reference proteome</keyword>
<accession>A0ACC1PC26</accession>
<protein>
    <submittedName>
        <fullName evidence="1">Uncharacterized protein</fullName>
    </submittedName>
</protein>
<reference evidence="1" key="1">
    <citation type="submission" date="2022-10" db="EMBL/GenBank/DDBJ databases">
        <title>Genome Sequence of Xylaria curta.</title>
        <authorList>
            <person name="Buettner E."/>
        </authorList>
    </citation>
    <scope>NUCLEOTIDE SEQUENCE</scope>
    <source>
        <strain evidence="1">Babe10</strain>
    </source>
</reference>
<name>A0ACC1PC26_9PEZI</name>